<dbReference type="InterPro" id="IPR005886">
    <property type="entry name" value="UDP_G4E"/>
</dbReference>
<dbReference type="CDD" id="cd05247">
    <property type="entry name" value="UDP_G4E_1_SDR_e"/>
    <property type="match status" value="1"/>
</dbReference>
<comment type="subunit">
    <text evidence="10">Homodimer.</text>
</comment>
<comment type="cofactor">
    <cofactor evidence="2 10">
        <name>NAD(+)</name>
        <dbReference type="ChEBI" id="CHEBI:57540"/>
    </cofactor>
</comment>
<dbReference type="EMBL" id="CP000473">
    <property type="protein sequence ID" value="ABJ88188.1"/>
    <property type="molecule type" value="Genomic_DNA"/>
</dbReference>
<dbReference type="Pfam" id="PF01370">
    <property type="entry name" value="Epimerase"/>
    <property type="match status" value="1"/>
</dbReference>
<dbReference type="eggNOG" id="COG1087">
    <property type="taxonomic scope" value="Bacteria"/>
</dbReference>
<accession>Q01Q82</accession>
<sequence>MRMLLNQGHDVTVVDNLSKGYRHNVPAERLHEIDLADTQAIAALLREKKCEAVIHFAAFIAVGESMREPAKYFTNNVCGSLSLLDAMTQAGVKHLVFSSTAAVYGDVKKSPITEDFPIQAVNPYGESKVMVETLLGWFDQIHHLTSVCLRYFNASGCDPEGGLGEEHEPETHLIPLVLRAVQTGKPITVFGGDYPTPDGTCIRDYIHVNDLAQAHILAVEYLIKGGASDQFNVGTGTGHSVLEMIHAVEEVTGKKVPYVVGARREGDPPSLVASSKKLRERLGWAPRYEELKVIVEHAWRFANKRAG</sequence>
<reference evidence="12" key="1">
    <citation type="submission" date="2006-10" db="EMBL/GenBank/DDBJ databases">
        <title>Complete sequence of Solibacter usitatus Ellin6076.</title>
        <authorList>
            <consortium name="US DOE Joint Genome Institute"/>
            <person name="Copeland A."/>
            <person name="Lucas S."/>
            <person name="Lapidus A."/>
            <person name="Barry K."/>
            <person name="Detter J.C."/>
            <person name="Glavina del Rio T."/>
            <person name="Hammon N."/>
            <person name="Israni S."/>
            <person name="Dalin E."/>
            <person name="Tice H."/>
            <person name="Pitluck S."/>
            <person name="Thompson L.S."/>
            <person name="Brettin T."/>
            <person name="Bruce D."/>
            <person name="Han C."/>
            <person name="Tapia R."/>
            <person name="Gilna P."/>
            <person name="Schmutz J."/>
            <person name="Larimer F."/>
            <person name="Land M."/>
            <person name="Hauser L."/>
            <person name="Kyrpides N."/>
            <person name="Mikhailova N."/>
            <person name="Janssen P.H."/>
            <person name="Kuske C.R."/>
            <person name="Richardson P."/>
        </authorList>
    </citation>
    <scope>NUCLEOTIDE SEQUENCE</scope>
    <source>
        <strain evidence="12">Ellin6076</strain>
    </source>
</reference>
<dbReference type="InterPro" id="IPR001509">
    <property type="entry name" value="Epimerase_deHydtase"/>
</dbReference>
<evidence type="ECO:0000256" key="4">
    <source>
        <dbReference type="ARBA" id="ARBA00007637"/>
    </source>
</evidence>
<evidence type="ECO:0000256" key="6">
    <source>
        <dbReference type="ARBA" id="ARBA00018569"/>
    </source>
</evidence>
<dbReference type="InterPro" id="IPR036291">
    <property type="entry name" value="NAD(P)-bd_dom_sf"/>
</dbReference>
<feature type="domain" description="NAD-dependent epimerase/dehydratase" evidence="11">
    <location>
        <begin position="2"/>
        <end position="234"/>
    </location>
</feature>
<organism evidence="12">
    <name type="scientific">Solibacter usitatus (strain Ellin6076)</name>
    <dbReference type="NCBI Taxonomy" id="234267"/>
    <lineage>
        <taxon>Bacteria</taxon>
        <taxon>Pseudomonadati</taxon>
        <taxon>Acidobacteriota</taxon>
        <taxon>Terriglobia</taxon>
        <taxon>Bryobacterales</taxon>
        <taxon>Solibacteraceae</taxon>
        <taxon>Candidatus Solibacter</taxon>
    </lineage>
</organism>
<evidence type="ECO:0000256" key="7">
    <source>
        <dbReference type="ARBA" id="ARBA00023027"/>
    </source>
</evidence>
<dbReference type="NCBIfam" id="TIGR01179">
    <property type="entry name" value="galE"/>
    <property type="match status" value="1"/>
</dbReference>
<name>Q01Q82_SOLUE</name>
<keyword evidence="7 10" id="KW-0520">NAD</keyword>
<evidence type="ECO:0000256" key="10">
    <source>
        <dbReference type="RuleBase" id="RU366046"/>
    </source>
</evidence>
<evidence type="ECO:0000256" key="5">
    <source>
        <dbReference type="ARBA" id="ARBA00013189"/>
    </source>
</evidence>
<dbReference type="GO" id="GO:0033499">
    <property type="term" value="P:galactose catabolic process via UDP-galactose, Leloir pathway"/>
    <property type="evidence" value="ECO:0007669"/>
    <property type="project" value="TreeGrafter"/>
</dbReference>
<dbReference type="PANTHER" id="PTHR43725:SF53">
    <property type="entry name" value="UDP-ARABINOSE 4-EPIMERASE 1"/>
    <property type="match status" value="1"/>
</dbReference>
<dbReference type="AlphaFoldDB" id="Q01Q82"/>
<dbReference type="KEGG" id="sus:Acid_7277"/>
<dbReference type="UniPathway" id="UPA00214"/>
<evidence type="ECO:0000256" key="1">
    <source>
        <dbReference type="ARBA" id="ARBA00000083"/>
    </source>
</evidence>
<dbReference type="SUPFAM" id="SSF51735">
    <property type="entry name" value="NAD(P)-binding Rossmann-fold domains"/>
    <property type="match status" value="1"/>
</dbReference>
<proteinExistence type="inferred from homology"/>
<comment type="similarity">
    <text evidence="4 10">Belongs to the NAD(P)-dependent epimerase/dehydratase family.</text>
</comment>
<evidence type="ECO:0000259" key="11">
    <source>
        <dbReference type="Pfam" id="PF01370"/>
    </source>
</evidence>
<dbReference type="STRING" id="234267.Acid_7277"/>
<evidence type="ECO:0000256" key="8">
    <source>
        <dbReference type="ARBA" id="ARBA00023235"/>
    </source>
</evidence>
<comment type="catalytic activity">
    <reaction evidence="1 10">
        <text>UDP-alpha-D-glucose = UDP-alpha-D-galactose</text>
        <dbReference type="Rhea" id="RHEA:22168"/>
        <dbReference type="ChEBI" id="CHEBI:58885"/>
        <dbReference type="ChEBI" id="CHEBI:66914"/>
        <dbReference type="EC" id="5.1.3.2"/>
    </reaction>
</comment>
<dbReference type="PANTHER" id="PTHR43725">
    <property type="entry name" value="UDP-GLUCOSE 4-EPIMERASE"/>
    <property type="match status" value="1"/>
</dbReference>
<keyword evidence="9 10" id="KW-0119">Carbohydrate metabolism</keyword>
<dbReference type="Gene3D" id="3.90.25.10">
    <property type="entry name" value="UDP-galactose 4-epimerase, domain 1"/>
    <property type="match status" value="1"/>
</dbReference>
<evidence type="ECO:0000256" key="3">
    <source>
        <dbReference type="ARBA" id="ARBA00004947"/>
    </source>
</evidence>
<evidence type="ECO:0000256" key="9">
    <source>
        <dbReference type="ARBA" id="ARBA00023277"/>
    </source>
</evidence>
<gene>
    <name evidence="12" type="ordered locus">Acid_7277</name>
</gene>
<protein>
    <recommendedName>
        <fullName evidence="6 10">UDP-glucose 4-epimerase</fullName>
        <ecNumber evidence="5 10">5.1.3.2</ecNumber>
    </recommendedName>
</protein>
<dbReference type="HOGENOM" id="CLU_007383_1_10_0"/>
<dbReference type="EC" id="5.1.3.2" evidence="5 10"/>
<dbReference type="InParanoid" id="Q01Q82"/>
<evidence type="ECO:0000256" key="2">
    <source>
        <dbReference type="ARBA" id="ARBA00001911"/>
    </source>
</evidence>
<keyword evidence="8 10" id="KW-0413">Isomerase</keyword>
<dbReference type="FunCoup" id="Q01Q82">
    <property type="interactions" value="487"/>
</dbReference>
<evidence type="ECO:0000313" key="12">
    <source>
        <dbReference type="EMBL" id="ABJ88188.1"/>
    </source>
</evidence>
<dbReference type="Gene3D" id="3.40.50.720">
    <property type="entry name" value="NAD(P)-binding Rossmann-like Domain"/>
    <property type="match status" value="1"/>
</dbReference>
<dbReference type="GO" id="GO:0003978">
    <property type="term" value="F:UDP-glucose 4-epimerase activity"/>
    <property type="evidence" value="ECO:0007669"/>
    <property type="project" value="UniProtKB-UniRule"/>
</dbReference>
<comment type="pathway">
    <text evidence="3 10">Carbohydrate metabolism; galactose metabolism.</text>
</comment>